<name>A0ABS9ZSW7_9SPHI</name>
<evidence type="ECO:0000313" key="1">
    <source>
        <dbReference type="EMBL" id="MCJ0741677.1"/>
    </source>
</evidence>
<proteinExistence type="predicted"/>
<protein>
    <recommendedName>
        <fullName evidence="3">Lipoprotein</fullName>
    </recommendedName>
</protein>
<evidence type="ECO:0008006" key="3">
    <source>
        <dbReference type="Google" id="ProtNLM"/>
    </source>
</evidence>
<comment type="caution">
    <text evidence="1">The sequence shown here is derived from an EMBL/GenBank/DDBJ whole genome shotgun (WGS) entry which is preliminary data.</text>
</comment>
<evidence type="ECO:0000313" key="2">
    <source>
        <dbReference type="Proteomes" id="UP001165460"/>
    </source>
</evidence>
<sequence length="184" mass="20234">MKKFIQIIGVLALALVTVFACKKSGEEVKKEERFSIAMKVAAANGNTENAIIIGSKTELKTALSEKYVPIYVKKVSASNNVFIPIVGEPVLPNPNKLCWDEIDAYVNAHKAEWQQQANQTCSTVLVCVTCPNTGGGLYVLYVIKPTSPKCTIYEAFEMQFNISAFNFTNNQLESEAVASFIKGR</sequence>
<dbReference type="Proteomes" id="UP001165460">
    <property type="component" value="Unassembled WGS sequence"/>
</dbReference>
<accession>A0ABS9ZSW7</accession>
<gene>
    <name evidence="1" type="ORF">MMF97_03060</name>
</gene>
<keyword evidence="2" id="KW-1185">Reference proteome</keyword>
<organism evidence="1 2">
    <name type="scientific">Pedobacter montanisoli</name>
    <dbReference type="NCBI Taxonomy" id="2923277"/>
    <lineage>
        <taxon>Bacteria</taxon>
        <taxon>Pseudomonadati</taxon>
        <taxon>Bacteroidota</taxon>
        <taxon>Sphingobacteriia</taxon>
        <taxon>Sphingobacteriales</taxon>
        <taxon>Sphingobacteriaceae</taxon>
        <taxon>Pedobacter</taxon>
    </lineage>
</organism>
<dbReference type="PROSITE" id="PS51257">
    <property type="entry name" value="PROKAR_LIPOPROTEIN"/>
    <property type="match status" value="1"/>
</dbReference>
<dbReference type="RefSeq" id="WP_243359047.1">
    <property type="nucleotide sequence ID" value="NZ_JALGBH010000001.1"/>
</dbReference>
<reference evidence="1" key="1">
    <citation type="submission" date="2022-03" db="EMBL/GenBank/DDBJ databases">
        <authorList>
            <person name="Woo C.Y."/>
        </authorList>
    </citation>
    <scope>NUCLEOTIDE SEQUENCE</scope>
    <source>
        <strain evidence="1">CYS-01</strain>
    </source>
</reference>
<dbReference type="EMBL" id="JALGBH010000001">
    <property type="protein sequence ID" value="MCJ0741677.1"/>
    <property type="molecule type" value="Genomic_DNA"/>
</dbReference>